<dbReference type="RefSeq" id="WP_256550814.1">
    <property type="nucleotide sequence ID" value="NZ_CP101751.1"/>
</dbReference>
<evidence type="ECO:0000313" key="1">
    <source>
        <dbReference type="EMBL" id="UUC45124.1"/>
    </source>
</evidence>
<keyword evidence="2" id="KW-1185">Reference proteome</keyword>
<proteinExistence type="predicted"/>
<dbReference type="Proteomes" id="UP001059844">
    <property type="component" value="Chromosome"/>
</dbReference>
<dbReference type="EMBL" id="CP101751">
    <property type="protein sequence ID" value="UUC45124.1"/>
    <property type="molecule type" value="Genomic_DNA"/>
</dbReference>
<gene>
    <name evidence="1" type="ORF">NOX80_16055</name>
</gene>
<reference evidence="1" key="1">
    <citation type="submission" date="2022-07" db="EMBL/GenBank/DDBJ databases">
        <title>Isolation, identification, and degradation of a PFOSA degrading strain from sewage treatment plant.</title>
        <authorList>
            <person name="Zhang L."/>
            <person name="Huo Y."/>
        </authorList>
    </citation>
    <scope>NUCLEOTIDE SEQUENCE</scope>
    <source>
        <strain evidence="1">C1</strain>
    </source>
</reference>
<dbReference type="PROSITE" id="PS51257">
    <property type="entry name" value="PROKAR_LIPOPROTEIN"/>
    <property type="match status" value="1"/>
</dbReference>
<protein>
    <recommendedName>
        <fullName evidence="3">Lipoprotein</fullName>
    </recommendedName>
</protein>
<accession>A0ABY5IUW2</accession>
<sequence>MKYSIYIVLISIILFSCTKKEKDFDSFEYSYCGTFSTFFSIKFKQNDTIFLREHWNSGGNKDIKFPKSERNYFALLTEKQKQELSNLLSKINFRKINSEYFEDYNDGSAFQIIFRKGNFKKKVLVHSYHIPRELDSLSHWIYKTKMKLKLNEISQKLEFESAKELFPPPPPPLPVMK</sequence>
<evidence type="ECO:0000313" key="2">
    <source>
        <dbReference type="Proteomes" id="UP001059844"/>
    </source>
</evidence>
<name>A0ABY5IUW2_9FLAO</name>
<organism evidence="1 2">
    <name type="scientific">Flavobacterium cerinum</name>
    <dbReference type="NCBI Taxonomy" id="2502784"/>
    <lineage>
        <taxon>Bacteria</taxon>
        <taxon>Pseudomonadati</taxon>
        <taxon>Bacteroidota</taxon>
        <taxon>Flavobacteriia</taxon>
        <taxon>Flavobacteriales</taxon>
        <taxon>Flavobacteriaceae</taxon>
        <taxon>Flavobacterium</taxon>
    </lineage>
</organism>
<evidence type="ECO:0008006" key="3">
    <source>
        <dbReference type="Google" id="ProtNLM"/>
    </source>
</evidence>